<evidence type="ECO:0008006" key="4">
    <source>
        <dbReference type="Google" id="ProtNLM"/>
    </source>
</evidence>
<dbReference type="RefSeq" id="WP_046750703.1">
    <property type="nucleotide sequence ID" value="NZ_LBNO01000006.1"/>
</dbReference>
<dbReference type="OrthoDB" id="4730150at2"/>
<organism evidence="2 3">
    <name type="scientific">Mycolicibacterium elephantis</name>
    <dbReference type="NCBI Taxonomy" id="81858"/>
    <lineage>
        <taxon>Bacteria</taxon>
        <taxon>Bacillati</taxon>
        <taxon>Actinomycetota</taxon>
        <taxon>Actinomycetes</taxon>
        <taxon>Mycobacteriales</taxon>
        <taxon>Mycobacteriaceae</taxon>
        <taxon>Mycolicibacterium</taxon>
    </lineage>
</organism>
<keyword evidence="1" id="KW-0732">Signal</keyword>
<dbReference type="EMBL" id="MVHP01000017">
    <property type="protein sequence ID" value="ORA64989.1"/>
    <property type="molecule type" value="Genomic_DNA"/>
</dbReference>
<dbReference type="Proteomes" id="UP000192772">
    <property type="component" value="Unassembled WGS sequence"/>
</dbReference>
<proteinExistence type="predicted"/>
<evidence type="ECO:0000313" key="3">
    <source>
        <dbReference type="Proteomes" id="UP000192772"/>
    </source>
</evidence>
<evidence type="ECO:0000256" key="1">
    <source>
        <dbReference type="SAM" id="SignalP"/>
    </source>
</evidence>
<dbReference type="STRING" id="81858.BST23_15790"/>
<reference evidence="2 3" key="1">
    <citation type="submission" date="2017-02" db="EMBL/GenBank/DDBJ databases">
        <title>The new phylogeny of genus Mycobacterium.</title>
        <authorList>
            <person name="Tortoli E."/>
            <person name="Trovato A."/>
            <person name="Cirillo D.M."/>
        </authorList>
    </citation>
    <scope>NUCLEOTIDE SEQUENCE [LARGE SCALE GENOMIC DNA]</scope>
    <source>
        <strain evidence="2 3">FI-09383</strain>
    </source>
</reference>
<name>A0A0M2ZL98_9MYCO</name>
<protein>
    <recommendedName>
        <fullName evidence="4">Secreted protein</fullName>
    </recommendedName>
</protein>
<feature type="chain" id="PRO_5030011160" description="Secreted protein" evidence="1">
    <location>
        <begin position="27"/>
        <end position="141"/>
    </location>
</feature>
<feature type="signal peptide" evidence="1">
    <location>
        <begin position="1"/>
        <end position="26"/>
    </location>
</feature>
<sequence>MVITRAMTAAVALTGVAVGLASPAWADGRLDGEYQFVNGPTTNTWAITTQCNSEGLCGGTISSSTGMIAQIRKQADGPWTVERHDVFNGRPCADGSTGPADLTYSFDPATLAGSLRYTWEPGTCGDPNPGESEVPISLQPL</sequence>
<evidence type="ECO:0000313" key="2">
    <source>
        <dbReference type="EMBL" id="ORA64989.1"/>
    </source>
</evidence>
<accession>A0A0M2ZL98</accession>
<comment type="caution">
    <text evidence="2">The sequence shown here is derived from an EMBL/GenBank/DDBJ whole genome shotgun (WGS) entry which is preliminary data.</text>
</comment>
<dbReference type="AlphaFoldDB" id="A0A0M2ZL98"/>
<gene>
    <name evidence="2" type="ORF">BST23_15790</name>
</gene>